<keyword evidence="2" id="KW-0808">Transferase</keyword>
<reference evidence="8" key="3">
    <citation type="submission" date="2025-08" db="UniProtKB">
        <authorList>
            <consortium name="Ensembl"/>
        </authorList>
    </citation>
    <scope>IDENTIFICATION</scope>
</reference>
<feature type="region of interest" description="Disordered" evidence="6">
    <location>
        <begin position="245"/>
        <end position="336"/>
    </location>
</feature>
<dbReference type="STRING" id="7719.ENSCINP00000033190"/>
<dbReference type="GO" id="GO:0005524">
    <property type="term" value="F:ATP binding"/>
    <property type="evidence" value="ECO:0007669"/>
    <property type="project" value="UniProtKB-KW"/>
</dbReference>
<keyword evidence="1" id="KW-0723">Serine/threonine-protein kinase</keyword>
<dbReference type="PANTHER" id="PTHR24342">
    <property type="entry name" value="SERINE/THREONINE-PROTEIN KINASE 17"/>
    <property type="match status" value="1"/>
</dbReference>
<dbReference type="InterPro" id="IPR011009">
    <property type="entry name" value="Kinase-like_dom_sf"/>
</dbReference>
<dbReference type="GeneTree" id="ENSGT00940000167545"/>
<accession>H2XU56</accession>
<dbReference type="Proteomes" id="UP000008144">
    <property type="component" value="Chromosome 9"/>
</dbReference>
<evidence type="ECO:0000256" key="4">
    <source>
        <dbReference type="ARBA" id="ARBA00022777"/>
    </source>
</evidence>
<dbReference type="SMART" id="SM00220">
    <property type="entry name" value="S_TKc"/>
    <property type="match status" value="1"/>
</dbReference>
<keyword evidence="4" id="KW-0418">Kinase</keyword>
<dbReference type="InterPro" id="IPR000719">
    <property type="entry name" value="Prot_kinase_dom"/>
</dbReference>
<evidence type="ECO:0000256" key="3">
    <source>
        <dbReference type="ARBA" id="ARBA00022741"/>
    </source>
</evidence>
<evidence type="ECO:0000313" key="9">
    <source>
        <dbReference type="Proteomes" id="UP000008144"/>
    </source>
</evidence>
<protein>
    <recommendedName>
        <fullName evidence="7">Protein kinase domain-containing protein</fullName>
    </recommendedName>
</protein>
<organism evidence="8 9">
    <name type="scientific">Ciona intestinalis</name>
    <name type="common">Transparent sea squirt</name>
    <name type="synonym">Ascidia intestinalis</name>
    <dbReference type="NCBI Taxonomy" id="7719"/>
    <lineage>
        <taxon>Eukaryota</taxon>
        <taxon>Metazoa</taxon>
        <taxon>Chordata</taxon>
        <taxon>Tunicata</taxon>
        <taxon>Ascidiacea</taxon>
        <taxon>Phlebobranchia</taxon>
        <taxon>Cionidae</taxon>
        <taxon>Ciona</taxon>
    </lineage>
</organism>
<keyword evidence="3" id="KW-0547">Nucleotide-binding</keyword>
<dbReference type="Ensembl" id="ENSCINT00000033744.1">
    <property type="protein sequence ID" value="ENSCINP00000033190.1"/>
    <property type="gene ID" value="ENSCING00000020679.1"/>
</dbReference>
<dbReference type="PANTHER" id="PTHR24342:SF14">
    <property type="entry name" value="DEATH-ASSOCIATED PROTEIN KINASE DAPK-1"/>
    <property type="match status" value="1"/>
</dbReference>
<dbReference type="Pfam" id="PF00069">
    <property type="entry name" value="Pkinase"/>
    <property type="match status" value="1"/>
</dbReference>
<evidence type="ECO:0000256" key="5">
    <source>
        <dbReference type="ARBA" id="ARBA00022840"/>
    </source>
</evidence>
<keyword evidence="5" id="KW-0067">ATP-binding</keyword>
<evidence type="ECO:0000313" key="8">
    <source>
        <dbReference type="Ensembl" id="ENSCINP00000033190.1"/>
    </source>
</evidence>
<dbReference type="Gene3D" id="1.10.510.10">
    <property type="entry name" value="Transferase(Phosphotransferase) domain 1"/>
    <property type="match status" value="1"/>
</dbReference>
<proteinExistence type="predicted"/>
<reference evidence="8" key="4">
    <citation type="submission" date="2025-09" db="UniProtKB">
        <authorList>
            <consortium name="Ensembl"/>
        </authorList>
    </citation>
    <scope>IDENTIFICATION</scope>
</reference>
<dbReference type="HOGENOM" id="CLU_827784_0_0_1"/>
<dbReference type="SUPFAM" id="SSF56112">
    <property type="entry name" value="Protein kinase-like (PK-like)"/>
    <property type="match status" value="1"/>
</dbReference>
<keyword evidence="9" id="KW-1185">Reference proteome</keyword>
<dbReference type="EMBL" id="EAAA01002793">
    <property type="status" value="NOT_ANNOTATED_CDS"/>
    <property type="molecule type" value="Genomic_DNA"/>
</dbReference>
<dbReference type="AlphaFoldDB" id="H2XU56"/>
<evidence type="ECO:0000256" key="1">
    <source>
        <dbReference type="ARBA" id="ARBA00022527"/>
    </source>
</evidence>
<dbReference type="PROSITE" id="PS50011">
    <property type="entry name" value="PROTEIN_KINASE_DOM"/>
    <property type="match status" value="1"/>
</dbReference>
<feature type="compositionally biased region" description="Basic and acidic residues" evidence="6">
    <location>
        <begin position="300"/>
        <end position="316"/>
    </location>
</feature>
<name>H2XU56_CIOIN</name>
<feature type="domain" description="Protein kinase" evidence="7">
    <location>
        <begin position="1"/>
        <end position="182"/>
    </location>
</feature>
<dbReference type="GO" id="GO:0004674">
    <property type="term" value="F:protein serine/threonine kinase activity"/>
    <property type="evidence" value="ECO:0007669"/>
    <property type="project" value="UniProtKB-KW"/>
</dbReference>
<reference evidence="9" key="1">
    <citation type="journal article" date="2002" name="Science">
        <title>The draft genome of Ciona intestinalis: insights into chordate and vertebrate origins.</title>
        <authorList>
            <person name="Dehal P."/>
            <person name="Satou Y."/>
            <person name="Campbell R.K."/>
            <person name="Chapman J."/>
            <person name="Degnan B."/>
            <person name="De Tomaso A."/>
            <person name="Davidson B."/>
            <person name="Di Gregorio A."/>
            <person name="Gelpke M."/>
            <person name="Goodstein D.M."/>
            <person name="Harafuji N."/>
            <person name="Hastings K.E."/>
            <person name="Ho I."/>
            <person name="Hotta K."/>
            <person name="Huang W."/>
            <person name="Kawashima T."/>
            <person name="Lemaire P."/>
            <person name="Martinez D."/>
            <person name="Meinertzhagen I.A."/>
            <person name="Necula S."/>
            <person name="Nonaka M."/>
            <person name="Putnam N."/>
            <person name="Rash S."/>
            <person name="Saiga H."/>
            <person name="Satake M."/>
            <person name="Terry A."/>
            <person name="Yamada L."/>
            <person name="Wang H.G."/>
            <person name="Awazu S."/>
            <person name="Azumi K."/>
            <person name="Boore J."/>
            <person name="Branno M."/>
            <person name="Chin-Bow S."/>
            <person name="DeSantis R."/>
            <person name="Doyle S."/>
            <person name="Francino P."/>
            <person name="Keys D.N."/>
            <person name="Haga S."/>
            <person name="Hayashi H."/>
            <person name="Hino K."/>
            <person name="Imai K.S."/>
            <person name="Inaba K."/>
            <person name="Kano S."/>
            <person name="Kobayashi K."/>
            <person name="Kobayashi M."/>
            <person name="Lee B.I."/>
            <person name="Makabe K.W."/>
            <person name="Manohar C."/>
            <person name="Matassi G."/>
            <person name="Medina M."/>
            <person name="Mochizuki Y."/>
            <person name="Mount S."/>
            <person name="Morishita T."/>
            <person name="Miura S."/>
            <person name="Nakayama A."/>
            <person name="Nishizaka S."/>
            <person name="Nomoto H."/>
            <person name="Ohta F."/>
            <person name="Oishi K."/>
            <person name="Rigoutsos I."/>
            <person name="Sano M."/>
            <person name="Sasaki A."/>
            <person name="Sasakura Y."/>
            <person name="Shoguchi E."/>
            <person name="Shin-i T."/>
            <person name="Spagnuolo A."/>
            <person name="Stainier D."/>
            <person name="Suzuki M.M."/>
            <person name="Tassy O."/>
            <person name="Takatori N."/>
            <person name="Tokuoka M."/>
            <person name="Yagi K."/>
            <person name="Yoshizaki F."/>
            <person name="Wada S."/>
            <person name="Zhang C."/>
            <person name="Hyatt P.D."/>
            <person name="Larimer F."/>
            <person name="Detter C."/>
            <person name="Doggett N."/>
            <person name="Glavina T."/>
            <person name="Hawkins T."/>
            <person name="Richardson P."/>
            <person name="Lucas S."/>
            <person name="Kohara Y."/>
            <person name="Levine M."/>
            <person name="Satoh N."/>
            <person name="Rokhsar D.S."/>
        </authorList>
    </citation>
    <scope>NUCLEOTIDE SEQUENCE [LARGE SCALE GENOMIC DNA]</scope>
</reference>
<evidence type="ECO:0000256" key="2">
    <source>
        <dbReference type="ARBA" id="ARBA00022679"/>
    </source>
</evidence>
<reference evidence="8" key="2">
    <citation type="journal article" date="2008" name="Genome Biol.">
        <title>Improved genome assembly and evidence-based global gene model set for the chordate Ciona intestinalis: new insight into intron and operon populations.</title>
        <authorList>
            <person name="Satou Y."/>
            <person name="Mineta K."/>
            <person name="Ogasawara M."/>
            <person name="Sasakura Y."/>
            <person name="Shoguchi E."/>
            <person name="Ueno K."/>
            <person name="Yamada L."/>
            <person name="Matsumoto J."/>
            <person name="Wasserscheid J."/>
            <person name="Dewar K."/>
            <person name="Wiley G.B."/>
            <person name="Macmil S.L."/>
            <person name="Roe B.A."/>
            <person name="Zeller R.W."/>
            <person name="Hastings K.E."/>
            <person name="Lemaire P."/>
            <person name="Lindquist E."/>
            <person name="Endo T."/>
            <person name="Hotta K."/>
            <person name="Inaba K."/>
        </authorList>
    </citation>
    <scope>NUCLEOTIDE SEQUENCE [LARGE SCALE GENOMIC DNA]</scope>
    <source>
        <strain evidence="8">wild type</strain>
    </source>
</reference>
<sequence>MIIVTEICKIELFEFFVTSQSFCEAMVSRYMKQLCEAISYLHRNNILHLNVKPENILLDENSTLKLINFGSAHRMNEDSVIYWNRGTPEFVAPEVVTSCQVTTGTDMWSVGVVTYLALTGVSPFAGETDQMTLFRIRDFDEKLNFKHFHQISESGKDFVSMLIVMSQSSRLSADDVINHEWMASSVEKKLETERLKYFQSRRKWQRSLLTGKSTLTIRSMTSLLHGEYGSTSLAVPRHVIDDVTSSTTVTESEDEEPPLVPRPNPTPTIQISSPLTSPAVERREIFKAGRSLSGSMERPLQLKEDRSKPPEGRRLDLLQVGKKNNESKQHHLVGRS</sequence>
<evidence type="ECO:0000256" key="6">
    <source>
        <dbReference type="SAM" id="MobiDB-lite"/>
    </source>
</evidence>
<evidence type="ECO:0000259" key="7">
    <source>
        <dbReference type="PROSITE" id="PS50011"/>
    </source>
</evidence>
<dbReference type="InParanoid" id="H2XU56"/>